<keyword evidence="2" id="KW-1185">Reference proteome</keyword>
<name>A0A8H6Z589_9AGAR</name>
<accession>A0A8H6Z589</accession>
<dbReference type="EMBL" id="JACAZH010000003">
    <property type="protein sequence ID" value="KAF7372813.1"/>
    <property type="molecule type" value="Genomic_DNA"/>
</dbReference>
<sequence>MLLLHAMLFPPHLSPSIRSCDPFCTPASQYFLHRDAAPSVMYIHSAAHHTCSCLVSLWGYLSRYLAAAALNFLGIPPPPPSSSFSLTSFQYSMQ</sequence>
<reference evidence="1" key="1">
    <citation type="submission" date="2020-05" db="EMBL/GenBank/DDBJ databases">
        <title>Mycena genomes resolve the evolution of fungal bioluminescence.</title>
        <authorList>
            <person name="Tsai I.J."/>
        </authorList>
    </citation>
    <scope>NUCLEOTIDE SEQUENCE</scope>
    <source>
        <strain evidence="1">160909Yilan</strain>
    </source>
</reference>
<organism evidence="1 2">
    <name type="scientific">Mycena sanguinolenta</name>
    <dbReference type="NCBI Taxonomy" id="230812"/>
    <lineage>
        <taxon>Eukaryota</taxon>
        <taxon>Fungi</taxon>
        <taxon>Dikarya</taxon>
        <taxon>Basidiomycota</taxon>
        <taxon>Agaricomycotina</taxon>
        <taxon>Agaricomycetes</taxon>
        <taxon>Agaricomycetidae</taxon>
        <taxon>Agaricales</taxon>
        <taxon>Marasmiineae</taxon>
        <taxon>Mycenaceae</taxon>
        <taxon>Mycena</taxon>
    </lineage>
</organism>
<comment type="caution">
    <text evidence="1">The sequence shown here is derived from an EMBL/GenBank/DDBJ whole genome shotgun (WGS) entry which is preliminary data.</text>
</comment>
<gene>
    <name evidence="1" type="ORF">MSAN_00487300</name>
</gene>
<protein>
    <submittedName>
        <fullName evidence="1">Uncharacterized protein</fullName>
    </submittedName>
</protein>
<proteinExistence type="predicted"/>
<evidence type="ECO:0000313" key="2">
    <source>
        <dbReference type="Proteomes" id="UP000623467"/>
    </source>
</evidence>
<dbReference type="AlphaFoldDB" id="A0A8H6Z589"/>
<dbReference type="Proteomes" id="UP000623467">
    <property type="component" value="Unassembled WGS sequence"/>
</dbReference>
<evidence type="ECO:0000313" key="1">
    <source>
        <dbReference type="EMBL" id="KAF7372813.1"/>
    </source>
</evidence>